<dbReference type="GO" id="GO:0016747">
    <property type="term" value="F:acyltransferase activity, transferring groups other than amino-acyl groups"/>
    <property type="evidence" value="ECO:0007669"/>
    <property type="project" value="InterPro"/>
</dbReference>
<dbReference type="CDD" id="cd04301">
    <property type="entry name" value="NAT_SF"/>
    <property type="match status" value="1"/>
</dbReference>
<comment type="caution">
    <text evidence="5">The sequence shown here is derived from an EMBL/GenBank/DDBJ whole genome shotgun (WGS) entry which is preliminary data.</text>
</comment>
<evidence type="ECO:0000313" key="4">
    <source>
        <dbReference type="EMBL" id="MDT2404752.1"/>
    </source>
</evidence>
<dbReference type="Proteomes" id="UP000316316">
    <property type="component" value="Unassembled WGS sequence"/>
</dbReference>
<dbReference type="AlphaFoldDB" id="A0A2N8Q1M6"/>
<dbReference type="RefSeq" id="WP_102872344.1">
    <property type="nucleotide sequence ID" value="NZ_CABGUH010000010.1"/>
</dbReference>
<keyword evidence="2" id="KW-0012">Acyltransferase</keyword>
<sequence length="140" mass="15899">MKIQAVTKSEVTDRLLEILDQQQVDFFASEPEPDASEWAFCAKEDKHIIGGITAKKQYQTMHISLLAVDPAYRKDGIGSQLLAKIEQVALKHQVTTITLTTKAYQALDFYLKHGYEVFGELKDVPMMGTTKYYLVKKISR</sequence>
<evidence type="ECO:0000256" key="2">
    <source>
        <dbReference type="ARBA" id="ARBA00023315"/>
    </source>
</evidence>
<dbReference type="PROSITE" id="PS51186">
    <property type="entry name" value="GNAT"/>
    <property type="match status" value="1"/>
</dbReference>
<dbReference type="Gene3D" id="3.40.630.30">
    <property type="match status" value="1"/>
</dbReference>
<evidence type="ECO:0000313" key="8">
    <source>
        <dbReference type="Proteomes" id="UP001264335"/>
    </source>
</evidence>
<dbReference type="InterPro" id="IPR051556">
    <property type="entry name" value="N-term/lysine_N-AcTrnsfr"/>
</dbReference>
<dbReference type="SUPFAM" id="SSF55729">
    <property type="entry name" value="Acyl-CoA N-acyltransferases (Nat)"/>
    <property type="match status" value="1"/>
</dbReference>
<feature type="domain" description="N-acetyltransferase" evidence="3">
    <location>
        <begin position="1"/>
        <end position="139"/>
    </location>
</feature>
<name>A0A2N8Q1M6_ENTAV</name>
<accession>A0A2N8Q1M6</accession>
<dbReference type="EMBL" id="PDXQ01000001">
    <property type="protein sequence ID" value="TRZ34725.1"/>
    <property type="molecule type" value="Genomic_DNA"/>
</dbReference>
<dbReference type="PANTHER" id="PTHR42919:SF8">
    <property type="entry name" value="N-ALPHA-ACETYLTRANSFERASE 50"/>
    <property type="match status" value="1"/>
</dbReference>
<evidence type="ECO:0000313" key="5">
    <source>
        <dbReference type="EMBL" id="MDT2512693.1"/>
    </source>
</evidence>
<dbReference type="Pfam" id="PF00583">
    <property type="entry name" value="Acetyltransf_1"/>
    <property type="match status" value="1"/>
</dbReference>
<gene>
    <name evidence="6" type="ORF">AUF17_11760</name>
    <name evidence="4" type="ORF">P7D43_20495</name>
    <name evidence="5" type="ORF">P7D79_00480</name>
</gene>
<dbReference type="InterPro" id="IPR000182">
    <property type="entry name" value="GNAT_dom"/>
</dbReference>
<dbReference type="InterPro" id="IPR016181">
    <property type="entry name" value="Acyl_CoA_acyltransferase"/>
</dbReference>
<evidence type="ECO:0000259" key="3">
    <source>
        <dbReference type="PROSITE" id="PS51186"/>
    </source>
</evidence>
<evidence type="ECO:0000313" key="7">
    <source>
        <dbReference type="Proteomes" id="UP000316316"/>
    </source>
</evidence>
<dbReference type="PANTHER" id="PTHR42919">
    <property type="entry name" value="N-ALPHA-ACETYLTRANSFERASE"/>
    <property type="match status" value="1"/>
</dbReference>
<dbReference type="Proteomes" id="UP001260773">
    <property type="component" value="Unassembled WGS sequence"/>
</dbReference>
<protein>
    <submittedName>
        <fullName evidence="5">GNAT family N-acetyltransferase</fullName>
    </submittedName>
</protein>
<evidence type="ECO:0000256" key="1">
    <source>
        <dbReference type="ARBA" id="ARBA00022679"/>
    </source>
</evidence>
<organism evidence="5 8">
    <name type="scientific">Enterococcus avium</name>
    <name type="common">Streptococcus avium</name>
    <dbReference type="NCBI Taxonomy" id="33945"/>
    <lineage>
        <taxon>Bacteria</taxon>
        <taxon>Bacillati</taxon>
        <taxon>Bacillota</taxon>
        <taxon>Bacilli</taxon>
        <taxon>Lactobacillales</taxon>
        <taxon>Enterococcaceae</taxon>
        <taxon>Enterococcus</taxon>
    </lineage>
</organism>
<keyword evidence="1 6" id="KW-0808">Transferase</keyword>
<dbReference type="EMBL" id="JARPWH010000131">
    <property type="protein sequence ID" value="MDT2404752.1"/>
    <property type="molecule type" value="Genomic_DNA"/>
</dbReference>
<evidence type="ECO:0000313" key="6">
    <source>
        <dbReference type="EMBL" id="TRZ34725.1"/>
    </source>
</evidence>
<reference evidence="5 8" key="2">
    <citation type="submission" date="2023-03" db="EMBL/GenBank/DDBJ databases">
        <authorList>
            <person name="Shen W."/>
            <person name="Cai J."/>
        </authorList>
    </citation>
    <scope>NUCLEOTIDE SEQUENCE [LARGE SCALE GENOMIC DNA]</scope>
    <source>
        <strain evidence="4">P33-2</strain>
        <strain evidence="5 8">Y2</strain>
    </source>
</reference>
<dbReference type="Proteomes" id="UP001264335">
    <property type="component" value="Unassembled WGS sequence"/>
</dbReference>
<reference evidence="6 7" key="1">
    <citation type="submission" date="2017-10" db="EMBL/GenBank/DDBJ databases">
        <title>FDA dAtabase for Regulatory Grade micrObial Sequences (FDA-ARGOS): Supporting development and validation of Infectious Disease Dx tests.</title>
        <authorList>
            <person name="Campos J."/>
            <person name="Goldberg B."/>
            <person name="Tallon L.J."/>
            <person name="Sadzewicz L."/>
            <person name="Sengamalay N."/>
            <person name="Ott S."/>
            <person name="Godinez A."/>
            <person name="Nagaraj S."/>
            <person name="Vyas G."/>
            <person name="Aluvathingal J."/>
            <person name="Nadendla S."/>
            <person name="Geyer C."/>
            <person name="Nandy P."/>
            <person name="Hobson J."/>
            <person name="Sichtig H."/>
        </authorList>
    </citation>
    <scope>NUCLEOTIDE SEQUENCE [LARGE SCALE GENOMIC DNA]</scope>
    <source>
        <strain evidence="6 7">FDAARGOS_185</strain>
    </source>
</reference>
<proteinExistence type="predicted"/>
<dbReference type="EMBL" id="JARPWY010000001">
    <property type="protein sequence ID" value="MDT2512693.1"/>
    <property type="molecule type" value="Genomic_DNA"/>
</dbReference>